<sequence length="141" mass="16834">MDINEAQITFNNYFPRGDVNSIIIREIKKEIKEVEKVANLEDKHRVLFGLKNKHESNLNTLTERIEEETRNKLDKIKSQTQKEQQQKDYQLKSSRCSYCKSKPPTIHYIYSTKSKELKSRKRSADPYKKEYLFCSEAHFEK</sequence>
<accession>A0A9N9GM48</accession>
<name>A0A9N9GM48_9GLOM</name>
<comment type="caution">
    <text evidence="2">The sequence shown here is derived from an EMBL/GenBank/DDBJ whole genome shotgun (WGS) entry which is preliminary data.</text>
</comment>
<evidence type="ECO:0000313" key="3">
    <source>
        <dbReference type="Proteomes" id="UP000789706"/>
    </source>
</evidence>
<feature type="coiled-coil region" evidence="1">
    <location>
        <begin position="51"/>
        <end position="86"/>
    </location>
</feature>
<evidence type="ECO:0000313" key="2">
    <source>
        <dbReference type="EMBL" id="CAG8615742.1"/>
    </source>
</evidence>
<dbReference type="AlphaFoldDB" id="A0A9N9GM48"/>
<reference evidence="2" key="1">
    <citation type="submission" date="2021-06" db="EMBL/GenBank/DDBJ databases">
        <authorList>
            <person name="Kallberg Y."/>
            <person name="Tangrot J."/>
            <person name="Rosling A."/>
        </authorList>
    </citation>
    <scope>NUCLEOTIDE SEQUENCE</scope>
    <source>
        <strain evidence="2">AZ414A</strain>
    </source>
</reference>
<evidence type="ECO:0000256" key="1">
    <source>
        <dbReference type="SAM" id="Coils"/>
    </source>
</evidence>
<dbReference type="EMBL" id="CAJVPK010002635">
    <property type="protein sequence ID" value="CAG8615742.1"/>
    <property type="molecule type" value="Genomic_DNA"/>
</dbReference>
<keyword evidence="1" id="KW-0175">Coiled coil</keyword>
<dbReference type="Proteomes" id="UP000789706">
    <property type="component" value="Unassembled WGS sequence"/>
</dbReference>
<keyword evidence="3" id="KW-1185">Reference proteome</keyword>
<organism evidence="2 3">
    <name type="scientific">Diversispora eburnea</name>
    <dbReference type="NCBI Taxonomy" id="1213867"/>
    <lineage>
        <taxon>Eukaryota</taxon>
        <taxon>Fungi</taxon>
        <taxon>Fungi incertae sedis</taxon>
        <taxon>Mucoromycota</taxon>
        <taxon>Glomeromycotina</taxon>
        <taxon>Glomeromycetes</taxon>
        <taxon>Diversisporales</taxon>
        <taxon>Diversisporaceae</taxon>
        <taxon>Diversispora</taxon>
    </lineage>
</organism>
<proteinExistence type="predicted"/>
<protein>
    <submittedName>
        <fullName evidence="2">5011_t:CDS:1</fullName>
    </submittedName>
</protein>
<gene>
    <name evidence="2" type="ORF">DEBURN_LOCUS10160</name>
</gene>